<comment type="catalytic activity">
    <reaction evidence="5">
        <text>N(6)-[(R)-lipoyl]-L-lysyl-[protein] + pyruvate + H(+) = N(6)-[(R)-S(8)-acetyldihydrolipoyl]-L-lysyl-[protein] + CO2</text>
        <dbReference type="Rhea" id="RHEA:19189"/>
        <dbReference type="Rhea" id="RHEA-COMP:10474"/>
        <dbReference type="Rhea" id="RHEA-COMP:10478"/>
        <dbReference type="ChEBI" id="CHEBI:15361"/>
        <dbReference type="ChEBI" id="CHEBI:15378"/>
        <dbReference type="ChEBI" id="CHEBI:16526"/>
        <dbReference type="ChEBI" id="CHEBI:83099"/>
        <dbReference type="ChEBI" id="CHEBI:83111"/>
        <dbReference type="EC" id="1.2.4.1"/>
    </reaction>
</comment>
<keyword evidence="3" id="KW-0786">Thiamine pyrophosphate</keyword>
<dbReference type="PANTHER" id="PTHR11516">
    <property type="entry name" value="PYRUVATE DEHYDROGENASE E1 COMPONENT, ALPHA SUBUNIT BACTERIAL AND ORGANELLAR"/>
    <property type="match status" value="1"/>
</dbReference>
<proteinExistence type="predicted"/>
<comment type="function">
    <text evidence="4">The pyruvate dehydrogenase complex catalyzes the overall conversion of pyruvate to acetyl-CoA and CO(2). It contains multiple copies of three enzymatic components: pyruvate dehydrogenase (E1), dihydrolipoamide acetyltransferase (E2) and lipoamide dehydrogenase (E3).</text>
</comment>
<organism evidence="7 8">
    <name type="scientific">Roseivivax halotolerans</name>
    <dbReference type="NCBI Taxonomy" id="93684"/>
    <lineage>
        <taxon>Bacteria</taxon>
        <taxon>Pseudomonadati</taxon>
        <taxon>Pseudomonadota</taxon>
        <taxon>Alphaproteobacteria</taxon>
        <taxon>Rhodobacterales</taxon>
        <taxon>Roseobacteraceae</taxon>
        <taxon>Roseivivax</taxon>
    </lineage>
</organism>
<gene>
    <name evidence="7" type="ORF">SAMN05421853_102142</name>
</gene>
<dbReference type="CDD" id="cd02000">
    <property type="entry name" value="TPP_E1_PDC_ADC_BCADC"/>
    <property type="match status" value="1"/>
</dbReference>
<dbReference type="PANTHER" id="PTHR11516:SF60">
    <property type="entry name" value="PYRUVATE DEHYDROGENASE E1 COMPONENT SUBUNIT ALPHA"/>
    <property type="match status" value="1"/>
</dbReference>
<dbReference type="Proteomes" id="UP000243106">
    <property type="component" value="Unassembled WGS sequence"/>
</dbReference>
<keyword evidence="2" id="KW-0560">Oxidoreductase</keyword>
<feature type="domain" description="Dehydrogenase E1 component" evidence="6">
    <location>
        <begin position="12"/>
        <end position="300"/>
    </location>
</feature>
<evidence type="ECO:0000256" key="2">
    <source>
        <dbReference type="ARBA" id="ARBA00023002"/>
    </source>
</evidence>
<comment type="cofactor">
    <cofactor evidence="1">
        <name>thiamine diphosphate</name>
        <dbReference type="ChEBI" id="CHEBI:58937"/>
    </cofactor>
</comment>
<evidence type="ECO:0000256" key="5">
    <source>
        <dbReference type="ARBA" id="ARBA00051231"/>
    </source>
</evidence>
<reference evidence="8" key="1">
    <citation type="submission" date="2016-10" db="EMBL/GenBank/DDBJ databases">
        <authorList>
            <person name="Varghese N."/>
            <person name="Submissions S."/>
        </authorList>
    </citation>
    <scope>NUCLEOTIDE SEQUENCE [LARGE SCALE GENOMIC DNA]</scope>
    <source>
        <strain evidence="8">JCM 10271</strain>
    </source>
</reference>
<dbReference type="EMBL" id="FOXV01000002">
    <property type="protein sequence ID" value="SFQ15020.1"/>
    <property type="molecule type" value="Genomic_DNA"/>
</dbReference>
<keyword evidence="7" id="KW-0670">Pyruvate</keyword>
<evidence type="ECO:0000256" key="4">
    <source>
        <dbReference type="ARBA" id="ARBA00025211"/>
    </source>
</evidence>
<protein>
    <submittedName>
        <fullName evidence="7">Pyruvate dehydrogenase E1 component alpha subunit</fullName>
    </submittedName>
</protein>
<keyword evidence="8" id="KW-1185">Reference proteome</keyword>
<evidence type="ECO:0000256" key="3">
    <source>
        <dbReference type="ARBA" id="ARBA00023052"/>
    </source>
</evidence>
<dbReference type="RefSeq" id="WP_093009422.1">
    <property type="nucleotide sequence ID" value="NZ_FOXV01000002.1"/>
</dbReference>
<dbReference type="InterPro" id="IPR050642">
    <property type="entry name" value="PDH_E1_Alpha_Subunit"/>
</dbReference>
<sequence length="318" mass="34606">MTSETDVSGYRQMLMIRRFEEKAGQLFGMGLIEGYCHLCIGQEAVVAGLEAALRKGDRRTASYRSHGHMLASGMDPARIMAELLGRTDGYSRGRGGSMHMFSPDDGFFGGHGMLGAQVPVGAGLAFADRYRKTNAITVVSYGDVAADLGHVAETYRLAAMWSLPLLFVIENNAEASAPKGMCLSDRAAAYRIPISRVDGMDLRAVREVALDAALHVRAGKGPWLIEAATFRYRGHSMADPAKYRTLDEMQRVRAERDPIAREREKLLEEGATEAELREIDAEVKALVNEAADRARASDSPTLGDLAPHIAAEVRHDGA</sequence>
<dbReference type="InterPro" id="IPR029061">
    <property type="entry name" value="THDP-binding"/>
</dbReference>
<dbReference type="SUPFAM" id="SSF52518">
    <property type="entry name" value="Thiamin diphosphate-binding fold (THDP-binding)"/>
    <property type="match status" value="1"/>
</dbReference>
<dbReference type="STRING" id="93684.SAMN05421853_102142"/>
<evidence type="ECO:0000259" key="6">
    <source>
        <dbReference type="Pfam" id="PF00676"/>
    </source>
</evidence>
<evidence type="ECO:0000256" key="1">
    <source>
        <dbReference type="ARBA" id="ARBA00001964"/>
    </source>
</evidence>
<dbReference type="GO" id="GO:0006086">
    <property type="term" value="P:pyruvate decarboxylation to acetyl-CoA"/>
    <property type="evidence" value="ECO:0007669"/>
    <property type="project" value="TreeGrafter"/>
</dbReference>
<evidence type="ECO:0000313" key="7">
    <source>
        <dbReference type="EMBL" id="SFQ15020.1"/>
    </source>
</evidence>
<dbReference type="GO" id="GO:0004739">
    <property type="term" value="F:pyruvate dehydrogenase (acetyl-transferring) activity"/>
    <property type="evidence" value="ECO:0007669"/>
    <property type="project" value="UniProtKB-EC"/>
</dbReference>
<accession>A0A1I5W5L5</accession>
<name>A0A1I5W5L5_9RHOB</name>
<dbReference type="AlphaFoldDB" id="A0A1I5W5L5"/>
<dbReference type="InterPro" id="IPR001017">
    <property type="entry name" value="DH_E1"/>
</dbReference>
<dbReference type="Pfam" id="PF00676">
    <property type="entry name" value="E1_dh"/>
    <property type="match status" value="1"/>
</dbReference>
<evidence type="ECO:0000313" key="8">
    <source>
        <dbReference type="Proteomes" id="UP000243106"/>
    </source>
</evidence>
<dbReference type="Gene3D" id="3.40.50.970">
    <property type="match status" value="1"/>
</dbReference>